<keyword evidence="4" id="KW-0482">Metalloprotease</keyword>
<keyword evidence="3" id="KW-0378">Hydrolase</keyword>
<dbReference type="InterPro" id="IPR002510">
    <property type="entry name" value="Metalloprtase-TldD/E_N"/>
</dbReference>
<evidence type="ECO:0000313" key="8">
    <source>
        <dbReference type="EMBL" id="EEF65641.1"/>
    </source>
</evidence>
<dbReference type="HOGENOM" id="CLU_026425_1_0_9"/>
<dbReference type="EMBL" id="ACCF01000264">
    <property type="protein sequence ID" value="EEF65641.1"/>
    <property type="molecule type" value="Genomic_DNA"/>
</dbReference>
<evidence type="ECO:0000313" key="9">
    <source>
        <dbReference type="Proteomes" id="UP000005950"/>
    </source>
</evidence>
<gene>
    <name evidence="8" type="ORF">HOLDEFILI_04210</name>
</gene>
<evidence type="ECO:0000256" key="2">
    <source>
        <dbReference type="ARBA" id="ARBA00022670"/>
    </source>
</evidence>
<dbReference type="Pfam" id="PF01523">
    <property type="entry name" value="PmbA_TldD_1st"/>
    <property type="match status" value="1"/>
</dbReference>
<dbReference type="GO" id="GO:0006508">
    <property type="term" value="P:proteolysis"/>
    <property type="evidence" value="ECO:0007669"/>
    <property type="project" value="UniProtKB-KW"/>
</dbReference>
<dbReference type="PANTHER" id="PTHR30624:SF4">
    <property type="entry name" value="METALLOPROTEASE TLDD"/>
    <property type="match status" value="1"/>
</dbReference>
<dbReference type="Gene3D" id="3.30.2290.10">
    <property type="entry name" value="PmbA/TldD superfamily"/>
    <property type="match status" value="1"/>
</dbReference>
<dbReference type="GO" id="GO:0005829">
    <property type="term" value="C:cytosol"/>
    <property type="evidence" value="ECO:0007669"/>
    <property type="project" value="TreeGrafter"/>
</dbReference>
<dbReference type="InterPro" id="IPR036059">
    <property type="entry name" value="TldD/PmbA_sf"/>
</dbReference>
<evidence type="ECO:0000256" key="4">
    <source>
        <dbReference type="ARBA" id="ARBA00023049"/>
    </source>
</evidence>
<dbReference type="InterPro" id="IPR051463">
    <property type="entry name" value="Peptidase_U62_metallo"/>
</dbReference>
<feature type="domain" description="Metalloprotease TldD/E central" evidence="7">
    <location>
        <begin position="122"/>
        <end position="230"/>
    </location>
</feature>
<evidence type="ECO:0000259" key="6">
    <source>
        <dbReference type="Pfam" id="PF19289"/>
    </source>
</evidence>
<dbReference type="InterPro" id="IPR035068">
    <property type="entry name" value="TldD/PmbA_N"/>
</dbReference>
<dbReference type="PANTHER" id="PTHR30624">
    <property type="entry name" value="UNCHARACTERIZED PROTEIN TLDD AND PMBA"/>
    <property type="match status" value="1"/>
</dbReference>
<evidence type="ECO:0000256" key="3">
    <source>
        <dbReference type="ARBA" id="ARBA00022801"/>
    </source>
</evidence>
<reference evidence="8 9" key="2">
    <citation type="submission" date="2009-02" db="EMBL/GenBank/DDBJ databases">
        <title>Draft genome sequence of Holdemania filiformis DSM 12042.</title>
        <authorList>
            <person name="Sudarsanam P."/>
            <person name="Ley R."/>
            <person name="Guruge J."/>
            <person name="Turnbaugh P.J."/>
            <person name="Mahowald M."/>
            <person name="Liep D."/>
            <person name="Gordon J."/>
        </authorList>
    </citation>
    <scope>NUCLEOTIDE SEQUENCE [LARGE SCALE GENOMIC DNA]</scope>
    <source>
        <strain evidence="8 9">DSM 12042</strain>
    </source>
</reference>
<keyword evidence="2" id="KW-0645">Protease</keyword>
<reference evidence="8 9" key="1">
    <citation type="submission" date="2008-12" db="EMBL/GenBank/DDBJ databases">
        <authorList>
            <person name="Fulton L."/>
            <person name="Clifton S."/>
            <person name="Fulton B."/>
            <person name="Xu J."/>
            <person name="Minx P."/>
            <person name="Pepin K.H."/>
            <person name="Johnson M."/>
            <person name="Bhonagiri V."/>
            <person name="Nash W.E."/>
            <person name="Mardis E.R."/>
            <person name="Wilson R.K."/>
        </authorList>
    </citation>
    <scope>NUCLEOTIDE SEQUENCE [LARGE SCALE GENOMIC DNA]</scope>
    <source>
        <strain evidence="8 9">DSM 12042</strain>
    </source>
</reference>
<accession>B9YED6</accession>
<dbReference type="PIRSF" id="PIRSF004919">
    <property type="entry name" value="TldD"/>
    <property type="match status" value="1"/>
</dbReference>
<dbReference type="Proteomes" id="UP000005950">
    <property type="component" value="Unassembled WGS sequence"/>
</dbReference>
<comment type="caution">
    <text evidence="8">The sequence shown here is derived from an EMBL/GenBank/DDBJ whole genome shotgun (WGS) entry which is preliminary data.</text>
</comment>
<dbReference type="InterPro" id="IPR045569">
    <property type="entry name" value="Metalloprtase-TldD/E_C"/>
</dbReference>
<dbReference type="eggNOG" id="COG0312">
    <property type="taxonomic scope" value="Bacteria"/>
</dbReference>
<dbReference type="SUPFAM" id="SSF111283">
    <property type="entry name" value="Putative modulator of DNA gyrase, PmbA/TldD"/>
    <property type="match status" value="1"/>
</dbReference>
<evidence type="ECO:0000256" key="1">
    <source>
        <dbReference type="ARBA" id="ARBA00005836"/>
    </source>
</evidence>
<evidence type="ECO:0000259" key="7">
    <source>
        <dbReference type="Pfam" id="PF19290"/>
    </source>
</evidence>
<dbReference type="InterPro" id="IPR025502">
    <property type="entry name" value="TldD"/>
</dbReference>
<feature type="domain" description="Metalloprotease TldD/E C-terminal" evidence="6">
    <location>
        <begin position="237"/>
        <end position="469"/>
    </location>
</feature>
<dbReference type="Pfam" id="PF19290">
    <property type="entry name" value="PmbA_TldD_2nd"/>
    <property type="match status" value="1"/>
</dbReference>
<name>B9YED6_9FIRM</name>
<proteinExistence type="inferred from homology"/>
<dbReference type="Pfam" id="PF19289">
    <property type="entry name" value="PmbA_TldD_3rd"/>
    <property type="match status" value="1"/>
</dbReference>
<dbReference type="InterPro" id="IPR045570">
    <property type="entry name" value="Metalloprtase-TldD/E_cen_dom"/>
</dbReference>
<dbReference type="GO" id="GO:0008237">
    <property type="term" value="F:metallopeptidase activity"/>
    <property type="evidence" value="ECO:0007669"/>
    <property type="project" value="UniProtKB-KW"/>
</dbReference>
<sequence length="475" mass="51905">MKNQERKGEIMFLDTKKAQRYLDRALARGGDFAELFEEEKWTCSASMLNGKLEGANSGLRWGLSIRIFDGLRTVYGYTNEQEEEKILTVIDQLTAAIGRKRQAECPAIQEQIIQDQHAPEIPVQSVTLAQRRALMQRANDALLNYDPVIKKAIVNLADEDQTVIIASSDGRLVRDNRQRTRLRMQAVAMDGDRMQNSAKAPGAHAGYEFYDQIDVEAMARDAARTAKVMLNADECPSGEMTVVIDNGFGGVIFHEACGHSLEATSVAYGNSVFCGKLSQKVASELVNAVDDGTIPHAWGSNNIDDEGQATRRNLLIENGVLKGYLIDPLNARRMGMEATGSARRQDYTFEPTSRMTNTFLLNGTSTFEEIIADTPLGLYAKRLGGGSVNPVTGDFNFAVLEAYMIRDGKLAEPVRGATLIGNGAEILFRIDKIADNGSREQGMCGSKSGSIPTDVGQPTIRVTHMTVGGKGGKLK</sequence>
<feature type="domain" description="Metalloprotease TldD/E N-terminal" evidence="5">
    <location>
        <begin position="33"/>
        <end position="95"/>
    </location>
</feature>
<comment type="similarity">
    <text evidence="1">Belongs to the peptidase U62 family.</text>
</comment>
<dbReference type="STRING" id="545696.HOLDEFILI_04210"/>
<dbReference type="AlphaFoldDB" id="B9YED6"/>
<protein>
    <submittedName>
        <fullName evidence="8">TldD/PmbA family protein</fullName>
    </submittedName>
</protein>
<evidence type="ECO:0000259" key="5">
    <source>
        <dbReference type="Pfam" id="PF01523"/>
    </source>
</evidence>
<organism evidence="8 9">
    <name type="scientific">Holdemania filiformis DSM 12042</name>
    <dbReference type="NCBI Taxonomy" id="545696"/>
    <lineage>
        <taxon>Bacteria</taxon>
        <taxon>Bacillati</taxon>
        <taxon>Bacillota</taxon>
        <taxon>Erysipelotrichia</taxon>
        <taxon>Erysipelotrichales</taxon>
        <taxon>Erysipelotrichaceae</taxon>
        <taxon>Holdemania</taxon>
    </lineage>
</organism>